<feature type="domain" description="Peptidase C39-like" evidence="2">
    <location>
        <begin position="79"/>
        <end position="211"/>
    </location>
</feature>
<feature type="chain" id="PRO_5022230098" evidence="1">
    <location>
        <begin position="29"/>
        <end position="241"/>
    </location>
</feature>
<evidence type="ECO:0000259" key="2">
    <source>
        <dbReference type="Pfam" id="PF13529"/>
    </source>
</evidence>
<keyword evidence="4" id="KW-1185">Reference proteome</keyword>
<proteinExistence type="predicted"/>
<dbReference type="EMBL" id="VFOZ01000001">
    <property type="protein sequence ID" value="TQL97821.1"/>
    <property type="molecule type" value="Genomic_DNA"/>
</dbReference>
<sequence>MKNALSRAPTVGIAAVTAFLVGAGTAHAVVTPPPGITTRSTRIAQIAQITQITSASLATRATSILPVAMPRSYRLKLHEQYQWTNYYCVPASTSMSLSTFGVKVSQDALARKMRTTTRGTGGDTAASVIDDYLHPRRFDDRVVGDVVDHPELLMQRVSYDVGSLRRAPVIQVWMERLPWNKGKLKGQWIGHAIVAYGYNQQAGTITVFDPWRPTGGTHTIPASALARTLQSGGGMHYISRL</sequence>
<name>A0A543CL42_9ACTN</name>
<dbReference type="InterPro" id="IPR038765">
    <property type="entry name" value="Papain-like_cys_pep_sf"/>
</dbReference>
<dbReference type="Proteomes" id="UP000316096">
    <property type="component" value="Unassembled WGS sequence"/>
</dbReference>
<dbReference type="SUPFAM" id="SSF54001">
    <property type="entry name" value="Cysteine proteinases"/>
    <property type="match status" value="1"/>
</dbReference>
<keyword evidence="1" id="KW-0732">Signal</keyword>
<dbReference type="Pfam" id="PF13529">
    <property type="entry name" value="Peptidase_C39_2"/>
    <property type="match status" value="1"/>
</dbReference>
<gene>
    <name evidence="3" type="ORF">FB559_3427</name>
</gene>
<evidence type="ECO:0000256" key="1">
    <source>
        <dbReference type="SAM" id="SignalP"/>
    </source>
</evidence>
<dbReference type="Gene3D" id="3.90.70.10">
    <property type="entry name" value="Cysteine proteinases"/>
    <property type="match status" value="1"/>
</dbReference>
<reference evidence="3 4" key="1">
    <citation type="submission" date="2019-06" db="EMBL/GenBank/DDBJ databases">
        <title>Sequencing the genomes of 1000 actinobacteria strains.</title>
        <authorList>
            <person name="Klenk H.-P."/>
        </authorList>
    </citation>
    <scope>NUCLEOTIDE SEQUENCE [LARGE SCALE GENOMIC DNA]</scope>
    <source>
        <strain evidence="3 4">DSM 102200</strain>
    </source>
</reference>
<dbReference type="OrthoDB" id="3479933at2"/>
<dbReference type="InterPro" id="IPR039564">
    <property type="entry name" value="Peptidase_C39-like"/>
</dbReference>
<protein>
    <submittedName>
        <fullName evidence="3">Peptidase C39-like protein</fullName>
    </submittedName>
</protein>
<evidence type="ECO:0000313" key="4">
    <source>
        <dbReference type="Proteomes" id="UP000316096"/>
    </source>
</evidence>
<accession>A0A543CL42</accession>
<dbReference type="AlphaFoldDB" id="A0A543CL42"/>
<dbReference type="RefSeq" id="WP_141956499.1">
    <property type="nucleotide sequence ID" value="NZ_VFOZ01000001.1"/>
</dbReference>
<feature type="signal peptide" evidence="1">
    <location>
        <begin position="1"/>
        <end position="28"/>
    </location>
</feature>
<organism evidence="3 4">
    <name type="scientific">Actinoallomurus bryophytorum</name>
    <dbReference type="NCBI Taxonomy" id="1490222"/>
    <lineage>
        <taxon>Bacteria</taxon>
        <taxon>Bacillati</taxon>
        <taxon>Actinomycetota</taxon>
        <taxon>Actinomycetes</taxon>
        <taxon>Streptosporangiales</taxon>
        <taxon>Thermomonosporaceae</taxon>
        <taxon>Actinoallomurus</taxon>
    </lineage>
</organism>
<comment type="caution">
    <text evidence="3">The sequence shown here is derived from an EMBL/GenBank/DDBJ whole genome shotgun (WGS) entry which is preliminary data.</text>
</comment>
<evidence type="ECO:0000313" key="3">
    <source>
        <dbReference type="EMBL" id="TQL97821.1"/>
    </source>
</evidence>